<dbReference type="EMBL" id="KV922051">
    <property type="protein sequence ID" value="ORE02439.1"/>
    <property type="molecule type" value="Genomic_DNA"/>
</dbReference>
<dbReference type="PROSITE" id="PS00028">
    <property type="entry name" value="ZINC_FINGER_C2H2_1"/>
    <property type="match status" value="1"/>
</dbReference>
<organism evidence="3">
    <name type="scientific">Rhizopus microsporus var. microsporus</name>
    <dbReference type="NCBI Taxonomy" id="86635"/>
    <lineage>
        <taxon>Eukaryota</taxon>
        <taxon>Fungi</taxon>
        <taxon>Fungi incertae sedis</taxon>
        <taxon>Mucoromycota</taxon>
        <taxon>Mucoromycotina</taxon>
        <taxon>Mucoromycetes</taxon>
        <taxon>Mucorales</taxon>
        <taxon>Mucorineae</taxon>
        <taxon>Rhizopodaceae</taxon>
        <taxon>Rhizopus</taxon>
    </lineage>
</organism>
<dbReference type="PROSITE" id="PS50157">
    <property type="entry name" value="ZINC_FINGER_C2H2_2"/>
    <property type="match status" value="1"/>
</dbReference>
<dbReference type="Proteomes" id="UP000242414">
    <property type="component" value="Unassembled WGS sequence"/>
</dbReference>
<feature type="domain" description="C2H2-type" evidence="2">
    <location>
        <begin position="81"/>
        <end position="104"/>
    </location>
</feature>
<dbReference type="AlphaFoldDB" id="A0A1X0QRR6"/>
<dbReference type="VEuPathDB" id="FungiDB:BCV72DRAFT_49691"/>
<sequence length="112" mass="13313">MKSLSKQDNWPLHDYHEKYIMKTLSLRALQCNYSSAINTITITTNTNNNNNNNNNNNTNHIILNDNNDSHRLLTDREKQYLRCSICQRRFHSEGNLFNHMQLYHYSLLSVKQ</sequence>
<gene>
    <name evidence="3" type="ORF">BCV72DRAFT_49691</name>
</gene>
<dbReference type="OrthoDB" id="2279641at2759"/>
<accession>A0A1X0QRR6</accession>
<evidence type="ECO:0000259" key="2">
    <source>
        <dbReference type="PROSITE" id="PS50157"/>
    </source>
</evidence>
<proteinExistence type="predicted"/>
<reference evidence="3" key="1">
    <citation type="journal article" date="2016" name="Proc. Natl. Acad. Sci. U.S.A.">
        <title>Lipid metabolic changes in an early divergent fungus govern the establishment of a mutualistic symbiosis with endobacteria.</title>
        <authorList>
            <person name="Lastovetsky O.A."/>
            <person name="Gaspar M.L."/>
            <person name="Mondo S.J."/>
            <person name="LaButti K.M."/>
            <person name="Sandor L."/>
            <person name="Grigoriev I.V."/>
            <person name="Henry S.A."/>
            <person name="Pawlowska T.E."/>
        </authorList>
    </citation>
    <scope>NUCLEOTIDE SEQUENCE [LARGE SCALE GENOMIC DNA]</scope>
    <source>
        <strain evidence="3">ATCC 52814</strain>
    </source>
</reference>
<protein>
    <recommendedName>
        <fullName evidence="2">C2H2-type domain-containing protein</fullName>
    </recommendedName>
</protein>
<evidence type="ECO:0000313" key="3">
    <source>
        <dbReference type="EMBL" id="ORE02439.1"/>
    </source>
</evidence>
<keyword evidence="1" id="KW-0479">Metal-binding</keyword>
<keyword evidence="1" id="KW-0863">Zinc-finger</keyword>
<evidence type="ECO:0000256" key="1">
    <source>
        <dbReference type="PROSITE-ProRule" id="PRU00042"/>
    </source>
</evidence>
<name>A0A1X0QRR6_RHIZD</name>
<dbReference type="GO" id="GO:0008270">
    <property type="term" value="F:zinc ion binding"/>
    <property type="evidence" value="ECO:0007669"/>
    <property type="project" value="UniProtKB-KW"/>
</dbReference>
<keyword evidence="1" id="KW-0862">Zinc</keyword>
<dbReference type="SMART" id="SM00355">
    <property type="entry name" value="ZnF_C2H2"/>
    <property type="match status" value="1"/>
</dbReference>
<dbReference type="InterPro" id="IPR013087">
    <property type="entry name" value="Znf_C2H2_type"/>
</dbReference>